<name>A0ABY7LSZ0_9BACT</name>
<dbReference type="Proteomes" id="UP001211005">
    <property type="component" value="Chromosome"/>
</dbReference>
<evidence type="ECO:0000313" key="1">
    <source>
        <dbReference type="EMBL" id="WBA43520.1"/>
    </source>
</evidence>
<gene>
    <name evidence="1" type="ORF">O3303_08105</name>
</gene>
<keyword evidence="2" id="KW-1185">Reference proteome</keyword>
<organism evidence="1 2">
    <name type="scientific">Hymenobacter canadensis</name>
    <dbReference type="NCBI Taxonomy" id="2999067"/>
    <lineage>
        <taxon>Bacteria</taxon>
        <taxon>Pseudomonadati</taxon>
        <taxon>Bacteroidota</taxon>
        <taxon>Cytophagia</taxon>
        <taxon>Cytophagales</taxon>
        <taxon>Hymenobacteraceae</taxon>
        <taxon>Hymenobacter</taxon>
    </lineage>
</organism>
<reference evidence="1 2" key="1">
    <citation type="submission" date="2022-12" db="EMBL/GenBank/DDBJ databases">
        <title>Hymenobacter canadensis sp. nov. isolated from lake water of the Cambridge Bay, Canada.</title>
        <authorList>
            <person name="Kim W.H."/>
            <person name="Lee Y.M."/>
        </authorList>
    </citation>
    <scope>NUCLEOTIDE SEQUENCE [LARGE SCALE GENOMIC DNA]</scope>
    <source>
        <strain evidence="1 2">PAMC 29467</strain>
    </source>
</reference>
<dbReference type="EMBL" id="CP114767">
    <property type="protein sequence ID" value="WBA43520.1"/>
    <property type="molecule type" value="Genomic_DNA"/>
</dbReference>
<sequence length="125" mass="14296">MKFPLPPLKSSFLRSVFAQKPPAFLSLNGACRGCFGDAVREAVASSAAVANCPARRRAWQQILRFARLPARHFFRHLPHILHHSSQSEHLYYFLFKILKTNALTHNTKSQHRTVKALITKYNLEV</sequence>
<evidence type="ECO:0000313" key="2">
    <source>
        <dbReference type="Proteomes" id="UP001211005"/>
    </source>
</evidence>
<protein>
    <submittedName>
        <fullName evidence="1">Uncharacterized protein</fullName>
    </submittedName>
</protein>
<proteinExistence type="predicted"/>
<accession>A0ABY7LSZ0</accession>
<dbReference type="RefSeq" id="WP_269561558.1">
    <property type="nucleotide sequence ID" value="NZ_CP114767.1"/>
</dbReference>